<keyword evidence="6" id="KW-0508">mRNA splicing</keyword>
<evidence type="ECO:0000256" key="8">
    <source>
        <dbReference type="SAM" id="MobiDB-lite"/>
    </source>
</evidence>
<dbReference type="GO" id="GO:0006397">
    <property type="term" value="P:mRNA processing"/>
    <property type="evidence" value="ECO:0007669"/>
    <property type="project" value="UniProtKB-KW"/>
</dbReference>
<evidence type="ECO:0000256" key="3">
    <source>
        <dbReference type="ARBA" id="ARBA00006852"/>
    </source>
</evidence>
<dbReference type="GO" id="GO:0016607">
    <property type="term" value="C:nuclear speck"/>
    <property type="evidence" value="ECO:0007669"/>
    <property type="project" value="UniProtKB-SubCell"/>
</dbReference>
<sequence length="76" mass="8797">MNRKAMAPETREEYEARQSILRRVVDPETGRTRLIKGDGEIIEECVSRDRHKEINRQATAGDGAEFQRKTLGRNVR</sequence>
<reference evidence="9" key="2">
    <citation type="submission" date="2020-05" db="UniProtKB">
        <authorList>
            <consortium name="EnsemblMetazoa"/>
        </authorList>
    </citation>
    <scope>IDENTIFICATION</scope>
    <source>
        <strain evidence="9">Epiroticus2</strain>
    </source>
</reference>
<name>A0A182PMZ9_9DIPT</name>
<evidence type="ECO:0000256" key="5">
    <source>
        <dbReference type="ARBA" id="ARBA00022664"/>
    </source>
</evidence>
<comment type="similarity">
    <text evidence="3">Belongs to the ARL6IP4 family.</text>
</comment>
<dbReference type="GO" id="GO:0008380">
    <property type="term" value="P:RNA splicing"/>
    <property type="evidence" value="ECO:0007669"/>
    <property type="project" value="UniProtKB-KW"/>
</dbReference>
<evidence type="ECO:0000256" key="4">
    <source>
        <dbReference type="ARBA" id="ARBA00017993"/>
    </source>
</evidence>
<evidence type="ECO:0000256" key="7">
    <source>
        <dbReference type="ARBA" id="ARBA00023242"/>
    </source>
</evidence>
<protein>
    <recommendedName>
        <fullName evidence="4">ADP-ribosylation factor-like protein 6-interacting protein 4</fullName>
    </recommendedName>
</protein>
<dbReference type="EnsemblMetazoa" id="AEPI008323-RA">
    <property type="protein sequence ID" value="AEPI008323-PA"/>
    <property type="gene ID" value="AEPI008323"/>
</dbReference>
<feature type="region of interest" description="Disordered" evidence="8">
    <location>
        <begin position="55"/>
        <end position="76"/>
    </location>
</feature>
<dbReference type="InterPro" id="IPR019532">
    <property type="entry name" value="Nucl_RNA-splicing_assoc_SR-25"/>
</dbReference>
<dbReference type="VEuPathDB" id="VectorBase:AEPI008323"/>
<evidence type="ECO:0000313" key="9">
    <source>
        <dbReference type="EnsemblMetazoa" id="AEPI008323-PA"/>
    </source>
</evidence>
<comment type="subcellular location">
    <subcellularLocation>
        <location evidence="1">Nucleus speckle</location>
    </subcellularLocation>
    <subcellularLocation>
        <location evidence="2">Nucleus</location>
        <location evidence="2">Nucleolus</location>
    </subcellularLocation>
</comment>
<evidence type="ECO:0000256" key="2">
    <source>
        <dbReference type="ARBA" id="ARBA00004604"/>
    </source>
</evidence>
<organism evidence="9 10">
    <name type="scientific">Anopheles epiroticus</name>
    <dbReference type="NCBI Taxonomy" id="199890"/>
    <lineage>
        <taxon>Eukaryota</taxon>
        <taxon>Metazoa</taxon>
        <taxon>Ecdysozoa</taxon>
        <taxon>Arthropoda</taxon>
        <taxon>Hexapoda</taxon>
        <taxon>Insecta</taxon>
        <taxon>Pterygota</taxon>
        <taxon>Neoptera</taxon>
        <taxon>Endopterygota</taxon>
        <taxon>Diptera</taxon>
        <taxon>Nematocera</taxon>
        <taxon>Culicoidea</taxon>
        <taxon>Culicidae</taxon>
        <taxon>Anophelinae</taxon>
        <taxon>Anopheles</taxon>
    </lineage>
</organism>
<accession>A0A182PMZ9</accession>
<dbReference type="Pfam" id="PF10500">
    <property type="entry name" value="SR-25"/>
    <property type="match status" value="1"/>
</dbReference>
<keyword evidence="10" id="KW-1185">Reference proteome</keyword>
<evidence type="ECO:0000313" key="10">
    <source>
        <dbReference type="Proteomes" id="UP000075885"/>
    </source>
</evidence>
<dbReference type="AlphaFoldDB" id="A0A182PMZ9"/>
<evidence type="ECO:0000256" key="1">
    <source>
        <dbReference type="ARBA" id="ARBA00004324"/>
    </source>
</evidence>
<reference evidence="10" key="1">
    <citation type="submission" date="2013-03" db="EMBL/GenBank/DDBJ databases">
        <title>The Genome Sequence of Anopheles epiroticus epiroticus2.</title>
        <authorList>
            <consortium name="The Broad Institute Genomics Platform"/>
            <person name="Neafsey D.E."/>
            <person name="Howell P."/>
            <person name="Walker B."/>
            <person name="Young S.K."/>
            <person name="Zeng Q."/>
            <person name="Gargeya S."/>
            <person name="Fitzgerald M."/>
            <person name="Haas B."/>
            <person name="Abouelleil A."/>
            <person name="Allen A.W."/>
            <person name="Alvarado L."/>
            <person name="Arachchi H.M."/>
            <person name="Berlin A.M."/>
            <person name="Chapman S.B."/>
            <person name="Gainer-Dewar J."/>
            <person name="Goldberg J."/>
            <person name="Griggs A."/>
            <person name="Gujja S."/>
            <person name="Hansen M."/>
            <person name="Howarth C."/>
            <person name="Imamovic A."/>
            <person name="Ireland A."/>
            <person name="Larimer J."/>
            <person name="McCowan C."/>
            <person name="Murphy C."/>
            <person name="Pearson M."/>
            <person name="Poon T.W."/>
            <person name="Priest M."/>
            <person name="Roberts A."/>
            <person name="Saif S."/>
            <person name="Shea T."/>
            <person name="Sisk P."/>
            <person name="Sykes S."/>
            <person name="Wortman J."/>
            <person name="Nusbaum C."/>
            <person name="Birren B."/>
        </authorList>
    </citation>
    <scope>NUCLEOTIDE SEQUENCE [LARGE SCALE GENOMIC DNA]</scope>
    <source>
        <strain evidence="10">Epiroticus2</strain>
    </source>
</reference>
<dbReference type="STRING" id="199890.A0A182PMZ9"/>
<dbReference type="GO" id="GO:0005730">
    <property type="term" value="C:nucleolus"/>
    <property type="evidence" value="ECO:0007669"/>
    <property type="project" value="UniProtKB-SubCell"/>
</dbReference>
<dbReference type="Proteomes" id="UP000075885">
    <property type="component" value="Unassembled WGS sequence"/>
</dbReference>
<keyword evidence="5" id="KW-0507">mRNA processing</keyword>
<keyword evidence="7" id="KW-0539">Nucleus</keyword>
<proteinExistence type="inferred from homology"/>
<evidence type="ECO:0000256" key="6">
    <source>
        <dbReference type="ARBA" id="ARBA00023187"/>
    </source>
</evidence>